<accession>A0ACC2S961</accession>
<gene>
    <name evidence="1" type="ORF">DSO57_1007803</name>
</gene>
<sequence length="265" mass="29947">MDSMIRSLSFTVYYLSIACGMLVVLMIVVGGVVNRALVDRVSLRLTLAISVVDVAKAIVLVLYMYMDQDTFTCSLVSFFIQWFTLVYLLLNSAILFNMQLIYFQGVSFKRSLEAGYWLFCFLFPTLLLVPPLAAGRLGYDKGTEGCEYKDPTSKATNVWLWCCFTFWVMVACVYSATTALYIVVTLPRSSSLVSRMTNRNSYTQDSGYHRNVSRLIKRLCMICLIPVFTQTYMIISAVKFYCGIELSSFDKILATISIGNPSKPH</sequence>
<proteinExistence type="predicted"/>
<dbReference type="Proteomes" id="UP001165960">
    <property type="component" value="Unassembled WGS sequence"/>
</dbReference>
<protein>
    <submittedName>
        <fullName evidence="1">Uncharacterized protein</fullName>
    </submittedName>
</protein>
<organism evidence="1 2">
    <name type="scientific">Entomophthora muscae</name>
    <dbReference type="NCBI Taxonomy" id="34485"/>
    <lineage>
        <taxon>Eukaryota</taxon>
        <taxon>Fungi</taxon>
        <taxon>Fungi incertae sedis</taxon>
        <taxon>Zoopagomycota</taxon>
        <taxon>Entomophthoromycotina</taxon>
        <taxon>Entomophthoromycetes</taxon>
        <taxon>Entomophthorales</taxon>
        <taxon>Entomophthoraceae</taxon>
        <taxon>Entomophthora</taxon>
    </lineage>
</organism>
<reference evidence="1" key="1">
    <citation type="submission" date="2022-04" db="EMBL/GenBank/DDBJ databases">
        <title>Genome of the entomopathogenic fungus Entomophthora muscae.</title>
        <authorList>
            <person name="Elya C."/>
            <person name="Lovett B.R."/>
            <person name="Lee E."/>
            <person name="Macias A.M."/>
            <person name="Hajek A.E."/>
            <person name="De Bivort B.L."/>
            <person name="Kasson M.T."/>
            <person name="De Fine Licht H.H."/>
            <person name="Stajich J.E."/>
        </authorList>
    </citation>
    <scope>NUCLEOTIDE SEQUENCE</scope>
    <source>
        <strain evidence="1">Berkeley</strain>
    </source>
</reference>
<keyword evidence="2" id="KW-1185">Reference proteome</keyword>
<dbReference type="EMBL" id="QTSX02005703">
    <property type="protein sequence ID" value="KAJ9058865.1"/>
    <property type="molecule type" value="Genomic_DNA"/>
</dbReference>
<name>A0ACC2S961_9FUNG</name>
<evidence type="ECO:0000313" key="2">
    <source>
        <dbReference type="Proteomes" id="UP001165960"/>
    </source>
</evidence>
<comment type="caution">
    <text evidence="1">The sequence shown here is derived from an EMBL/GenBank/DDBJ whole genome shotgun (WGS) entry which is preliminary data.</text>
</comment>
<evidence type="ECO:0000313" key="1">
    <source>
        <dbReference type="EMBL" id="KAJ9058865.1"/>
    </source>
</evidence>